<comment type="pathway">
    <text evidence="1">Lipid metabolism.</text>
</comment>
<evidence type="ECO:0000313" key="6">
    <source>
        <dbReference type="Proteomes" id="UP000216147"/>
    </source>
</evidence>
<keyword evidence="3 5" id="KW-0012">Acyltransferase</keyword>
<accession>A0A258HHC2</accession>
<dbReference type="SUPFAM" id="SSF69593">
    <property type="entry name" value="Glycerol-3-phosphate (1)-acyltransferase"/>
    <property type="match status" value="1"/>
</dbReference>
<dbReference type="Proteomes" id="UP000216147">
    <property type="component" value="Unassembled WGS sequence"/>
</dbReference>
<evidence type="ECO:0000259" key="4">
    <source>
        <dbReference type="SMART" id="SM00563"/>
    </source>
</evidence>
<proteinExistence type="predicted"/>
<feature type="domain" description="Phospholipid/glycerol acyltransferase" evidence="4">
    <location>
        <begin position="71"/>
        <end position="185"/>
    </location>
</feature>
<dbReference type="GO" id="GO:0006654">
    <property type="term" value="P:phosphatidic acid biosynthetic process"/>
    <property type="evidence" value="ECO:0007669"/>
    <property type="project" value="TreeGrafter"/>
</dbReference>
<evidence type="ECO:0000256" key="1">
    <source>
        <dbReference type="ARBA" id="ARBA00005189"/>
    </source>
</evidence>
<dbReference type="CDD" id="cd07989">
    <property type="entry name" value="LPLAT_AGPAT-like"/>
    <property type="match status" value="1"/>
</dbReference>
<dbReference type="InterPro" id="IPR002123">
    <property type="entry name" value="Plipid/glycerol_acylTrfase"/>
</dbReference>
<dbReference type="EMBL" id="NCEQ01000008">
    <property type="protein sequence ID" value="OYX56326.1"/>
    <property type="molecule type" value="Genomic_DNA"/>
</dbReference>
<protein>
    <submittedName>
        <fullName evidence="5">1-acyl-sn-glycerol-3-phosphate acyltransferase</fullName>
    </submittedName>
</protein>
<dbReference type="AlphaFoldDB" id="A0A258HHC2"/>
<evidence type="ECO:0000313" key="5">
    <source>
        <dbReference type="EMBL" id="OYX56326.1"/>
    </source>
</evidence>
<keyword evidence="2 5" id="KW-0808">Transferase</keyword>
<dbReference type="GO" id="GO:0003841">
    <property type="term" value="F:1-acylglycerol-3-phosphate O-acyltransferase activity"/>
    <property type="evidence" value="ECO:0007669"/>
    <property type="project" value="TreeGrafter"/>
</dbReference>
<reference evidence="5 6" key="1">
    <citation type="submission" date="2017-03" db="EMBL/GenBank/DDBJ databases">
        <title>Lifting the veil on microbial sulfur biogeochemistry in mining wastewaters.</title>
        <authorList>
            <person name="Kantor R.S."/>
            <person name="Colenbrander Nelson T."/>
            <person name="Marshall S."/>
            <person name="Bennett D."/>
            <person name="Apte S."/>
            <person name="Camacho D."/>
            <person name="Thomas B.C."/>
            <person name="Warren L.A."/>
            <person name="Banfield J.F."/>
        </authorList>
    </citation>
    <scope>NUCLEOTIDE SEQUENCE [LARGE SCALE GENOMIC DNA]</scope>
    <source>
        <strain evidence="5">32-68-21</strain>
    </source>
</reference>
<dbReference type="PANTHER" id="PTHR10434">
    <property type="entry name" value="1-ACYL-SN-GLYCEROL-3-PHOSPHATE ACYLTRANSFERASE"/>
    <property type="match status" value="1"/>
</dbReference>
<gene>
    <name evidence="5" type="ORF">B7Y86_10290</name>
</gene>
<organism evidence="5 6">
    <name type="scientific">Brevundimonas subvibrioides</name>
    <dbReference type="NCBI Taxonomy" id="74313"/>
    <lineage>
        <taxon>Bacteria</taxon>
        <taxon>Pseudomonadati</taxon>
        <taxon>Pseudomonadota</taxon>
        <taxon>Alphaproteobacteria</taxon>
        <taxon>Caulobacterales</taxon>
        <taxon>Caulobacteraceae</taxon>
        <taxon>Brevundimonas</taxon>
    </lineage>
</organism>
<dbReference type="Pfam" id="PF01553">
    <property type="entry name" value="Acyltransferase"/>
    <property type="match status" value="1"/>
</dbReference>
<name>A0A258HHC2_9CAUL</name>
<dbReference type="SMART" id="SM00563">
    <property type="entry name" value="PlsC"/>
    <property type="match status" value="1"/>
</dbReference>
<dbReference type="PANTHER" id="PTHR10434:SF40">
    <property type="entry name" value="1-ACYL-SN-GLYCEROL-3-PHOSPHATE ACYLTRANSFERASE"/>
    <property type="match status" value="1"/>
</dbReference>
<sequence>MNTIRSLVFVAWLYLSLAIFAVGMSPALVLPHRYALGVVKMWARFVLLGLDWIVDIKVEFRGLEHRPTGRALLACKHQGMLDIIIPFVVLPDPCIITKKELMILPFFGWFAWKTKMISVDRSAASKALRDMVKQARARSAEGRQIWIFPEGTRAPVGAVPDYKPGVMAMYRDLELPCTPVATNAGVHWPAHGFRRYPGTVVYEFLPPIAANMKRAPFMAELELRIETASNALLRPGSEAPRAGR</sequence>
<comment type="caution">
    <text evidence="5">The sequence shown here is derived from an EMBL/GenBank/DDBJ whole genome shotgun (WGS) entry which is preliminary data.</text>
</comment>
<evidence type="ECO:0000256" key="3">
    <source>
        <dbReference type="ARBA" id="ARBA00023315"/>
    </source>
</evidence>
<evidence type="ECO:0000256" key="2">
    <source>
        <dbReference type="ARBA" id="ARBA00022679"/>
    </source>
</evidence>